<gene>
    <name evidence="1" type="ORF">PGT21_019568</name>
</gene>
<organism evidence="1 2">
    <name type="scientific">Puccinia graminis f. sp. tritici</name>
    <dbReference type="NCBI Taxonomy" id="56615"/>
    <lineage>
        <taxon>Eukaryota</taxon>
        <taxon>Fungi</taxon>
        <taxon>Dikarya</taxon>
        <taxon>Basidiomycota</taxon>
        <taxon>Pucciniomycotina</taxon>
        <taxon>Pucciniomycetes</taxon>
        <taxon>Pucciniales</taxon>
        <taxon>Pucciniaceae</taxon>
        <taxon>Puccinia</taxon>
    </lineage>
</organism>
<protein>
    <submittedName>
        <fullName evidence="1">Uncharacterized protein</fullName>
    </submittedName>
</protein>
<reference evidence="1 2" key="1">
    <citation type="submission" date="2019-05" db="EMBL/GenBank/DDBJ databases">
        <title>Emergence of the Ug99 lineage of the wheat stem rust pathogen through somatic hybridization.</title>
        <authorList>
            <person name="Li F."/>
            <person name="Upadhyaya N.M."/>
            <person name="Sperschneider J."/>
            <person name="Matny O."/>
            <person name="Nguyen-Phuc H."/>
            <person name="Mago R."/>
            <person name="Raley C."/>
            <person name="Miller M.E."/>
            <person name="Silverstein K.A.T."/>
            <person name="Henningsen E."/>
            <person name="Hirsch C.D."/>
            <person name="Visser B."/>
            <person name="Pretorius Z.A."/>
            <person name="Steffenson B.J."/>
            <person name="Schwessinger B."/>
            <person name="Dodds P.N."/>
            <person name="Figueroa M."/>
        </authorList>
    </citation>
    <scope>NUCLEOTIDE SEQUENCE [LARGE SCALE GENOMIC DNA]</scope>
    <source>
        <strain evidence="1">21-0</strain>
    </source>
</reference>
<evidence type="ECO:0000313" key="1">
    <source>
        <dbReference type="EMBL" id="KAA1113055.1"/>
    </source>
</evidence>
<accession>A0A5B0QJ13</accession>
<keyword evidence="2" id="KW-1185">Reference proteome</keyword>
<evidence type="ECO:0000313" key="2">
    <source>
        <dbReference type="Proteomes" id="UP000324748"/>
    </source>
</evidence>
<dbReference type="AlphaFoldDB" id="A0A5B0QJ13"/>
<dbReference type="EMBL" id="VSWC01000015">
    <property type="protein sequence ID" value="KAA1113055.1"/>
    <property type="molecule type" value="Genomic_DNA"/>
</dbReference>
<name>A0A5B0QJ13_PUCGR</name>
<sequence>MLQSMPRTLVDLQRYSHSIHRCRPFDAFVDRSVCFDFLSSDRYVSPLLLRNGTLIRSIGLICRRQISQALSRFNVVADRLVSLHYILPWFIGSSQSTPRTSPTSAPACNSTSLGSAKLCTAG</sequence>
<comment type="caution">
    <text evidence="1">The sequence shown here is derived from an EMBL/GenBank/DDBJ whole genome shotgun (WGS) entry which is preliminary data.</text>
</comment>
<dbReference type="Proteomes" id="UP000324748">
    <property type="component" value="Unassembled WGS sequence"/>
</dbReference>
<proteinExistence type="predicted"/>